<keyword evidence="12 14" id="KW-1133">Transmembrane helix</keyword>
<dbReference type="GO" id="GO:0061630">
    <property type="term" value="F:ubiquitin protein ligase activity"/>
    <property type="evidence" value="ECO:0007669"/>
    <property type="project" value="UniProtKB-EC"/>
</dbReference>
<dbReference type="OrthoDB" id="9984778at2759"/>
<evidence type="ECO:0000256" key="6">
    <source>
        <dbReference type="ARBA" id="ARBA00022692"/>
    </source>
</evidence>
<feature type="domain" description="SWEET-like" evidence="15">
    <location>
        <begin position="528"/>
        <end position="639"/>
    </location>
</feature>
<dbReference type="Pfam" id="PF11145">
    <property type="entry name" value="DUF2921"/>
    <property type="match status" value="2"/>
</dbReference>
<evidence type="ECO:0000256" key="12">
    <source>
        <dbReference type="ARBA" id="ARBA00022989"/>
    </source>
</evidence>
<proteinExistence type="predicted"/>
<dbReference type="GO" id="GO:0044695">
    <property type="term" value="C:Dsc E3 ubiquitin ligase complex"/>
    <property type="evidence" value="ECO:0007669"/>
    <property type="project" value="TreeGrafter"/>
</dbReference>
<comment type="catalytic activity">
    <reaction evidence="1">
        <text>S-ubiquitinyl-[E2 ubiquitin-conjugating enzyme]-L-cysteine + [acceptor protein]-L-lysine = [E2 ubiquitin-conjugating enzyme]-L-cysteine + N(6)-ubiquitinyl-[acceptor protein]-L-lysine.</text>
        <dbReference type="EC" id="2.3.2.27"/>
    </reaction>
</comment>
<evidence type="ECO:0000256" key="1">
    <source>
        <dbReference type="ARBA" id="ARBA00000900"/>
    </source>
</evidence>
<feature type="transmembrane region" description="Helical" evidence="14">
    <location>
        <begin position="578"/>
        <end position="595"/>
    </location>
</feature>
<dbReference type="EC" id="2.3.2.27" evidence="4"/>
<organism evidence="16 17">
    <name type="scientific">Pleurotus eryngii</name>
    <name type="common">Boletus of the steppes</name>
    <dbReference type="NCBI Taxonomy" id="5323"/>
    <lineage>
        <taxon>Eukaryota</taxon>
        <taxon>Fungi</taxon>
        <taxon>Dikarya</taxon>
        <taxon>Basidiomycota</taxon>
        <taxon>Agaricomycotina</taxon>
        <taxon>Agaricomycetes</taxon>
        <taxon>Agaricomycetidae</taxon>
        <taxon>Agaricales</taxon>
        <taxon>Pleurotineae</taxon>
        <taxon>Pleurotaceae</taxon>
        <taxon>Pleurotus</taxon>
    </lineage>
</organism>
<dbReference type="GO" id="GO:0043161">
    <property type="term" value="P:proteasome-mediated ubiquitin-dependent protein catabolic process"/>
    <property type="evidence" value="ECO:0007669"/>
    <property type="project" value="TreeGrafter"/>
</dbReference>
<evidence type="ECO:0000256" key="3">
    <source>
        <dbReference type="ARBA" id="ARBA00004906"/>
    </source>
</evidence>
<keyword evidence="10" id="KW-0833">Ubl conjugation pathway</keyword>
<keyword evidence="11" id="KW-0862">Zinc</keyword>
<evidence type="ECO:0000256" key="11">
    <source>
        <dbReference type="ARBA" id="ARBA00022833"/>
    </source>
</evidence>
<keyword evidence="17" id="KW-1185">Reference proteome</keyword>
<dbReference type="PANTHER" id="PTHR22763:SF162">
    <property type="entry name" value="TRANSMEMBRANE E3 UBIQUITIN-PROTEIN LIGASE 1"/>
    <property type="match status" value="1"/>
</dbReference>
<evidence type="ECO:0000256" key="2">
    <source>
        <dbReference type="ARBA" id="ARBA00004127"/>
    </source>
</evidence>
<dbReference type="PANTHER" id="PTHR22763">
    <property type="entry name" value="RING ZINC FINGER PROTEIN"/>
    <property type="match status" value="1"/>
</dbReference>
<comment type="caution">
    <text evidence="16">The sequence shown here is derived from an EMBL/GenBank/DDBJ whole genome shotgun (WGS) entry which is preliminary data.</text>
</comment>
<feature type="transmembrane region" description="Helical" evidence="14">
    <location>
        <begin position="607"/>
        <end position="625"/>
    </location>
</feature>
<dbReference type="InterPro" id="IPR021319">
    <property type="entry name" value="DUF2921"/>
</dbReference>
<keyword evidence="5" id="KW-0808">Transferase</keyword>
<name>A0A9P6DJL5_PLEER</name>
<comment type="pathway">
    <text evidence="3">Protein modification; protein ubiquitination.</text>
</comment>
<feature type="transmembrane region" description="Helical" evidence="14">
    <location>
        <begin position="523"/>
        <end position="541"/>
    </location>
</feature>
<keyword evidence="6 14" id="KW-0812">Transmembrane</keyword>
<evidence type="ECO:0000256" key="9">
    <source>
        <dbReference type="ARBA" id="ARBA00022771"/>
    </source>
</evidence>
<feature type="domain" description="SWEET-like" evidence="15">
    <location>
        <begin position="357"/>
        <end position="441"/>
    </location>
</feature>
<keyword evidence="9" id="KW-0863">Zinc-finger</keyword>
<evidence type="ECO:0000313" key="16">
    <source>
        <dbReference type="EMBL" id="KAF9499510.1"/>
    </source>
</evidence>
<keyword evidence="8" id="KW-0732">Signal</keyword>
<dbReference type="AlphaFoldDB" id="A0A9P6DJL5"/>
<gene>
    <name evidence="16" type="ORF">BDN71DRAFT_1383731</name>
</gene>
<dbReference type="GO" id="GO:0012505">
    <property type="term" value="C:endomembrane system"/>
    <property type="evidence" value="ECO:0007669"/>
    <property type="project" value="UniProtKB-SubCell"/>
</dbReference>
<sequence>MPADNTPRNVDNGTVNGRERQRGSVPSFLFISFVLFMLTNHSGDEFLARHQYQDALRSLSYQLSNFTAWRNGTESDFSLPDVDVTAQPLVDFFLHHGHLQDPSRASYHPNITGFLRGEGSAHHITLPSLAGETVPWKPLAVEYTSELNITEASERAGSWNWTASEKVALSLVEKPTVDPQTGQRLSHDVALAHGRIEFTDINTSDELRLEFEAIHFITSGSFYGFALPNGRQIDIRLLSSLVPEPHKNATADMIKPEIEARIKKLQQLIDDGNIVVDPDAPNPDEGIKTNCSFTFQAHLVPSKVPQYLMTELEEEIQKPTGASTVEPPRIAVDALFLSKDCGILYEIHEAEGLRSRTFFRKVTTYAATAGIVYLILLFLLIRQMEISRTPSGIARVSRWTLLFQATMDSLSFAGHITFAILFDGRASLSLVAPAFLACTLFIHEAQFAILVYQVQLPEDSVPTVQPTPNVINPPTEAAPTVIAPSLPVVGPPQQPPAAATNAATTETSGLLLFWRFITSDPQIKVWLALFLFVIVLVRVILSPVMGVLYVAFSYSSIWMPQIIRSARRGRGSGLSKEYLLGTSACRVYLMLYFLVCPKNVLEVQPRRWTWLLAMFVFAQVGVVLLQDQFGPDFFLPARFKQVNVYDYHPVLPLPDAEAPEQSLGDCAICMDAILIDSTSGFLHAMQKRMVGGGATARKSYSLAPCHHLFVSEILILLFMYGALSHGYSKHTECLEKWLAIKNICPQCRRPLPPL</sequence>
<evidence type="ECO:0000256" key="10">
    <source>
        <dbReference type="ARBA" id="ARBA00022786"/>
    </source>
</evidence>
<dbReference type="EMBL" id="MU154531">
    <property type="protein sequence ID" value="KAF9499510.1"/>
    <property type="molecule type" value="Genomic_DNA"/>
</dbReference>
<dbReference type="Gene3D" id="3.30.40.10">
    <property type="entry name" value="Zinc/RING finger domain, C3HC4 (zinc finger)"/>
    <property type="match status" value="1"/>
</dbReference>
<accession>A0A9P6DJL5</accession>
<protein>
    <recommendedName>
        <fullName evidence="4">RING-type E3 ubiquitin transferase</fullName>
        <ecNumber evidence="4">2.3.2.27</ecNumber>
    </recommendedName>
</protein>
<keyword evidence="13 14" id="KW-0472">Membrane</keyword>
<evidence type="ECO:0000256" key="8">
    <source>
        <dbReference type="ARBA" id="ARBA00022729"/>
    </source>
</evidence>
<evidence type="ECO:0000256" key="14">
    <source>
        <dbReference type="SAM" id="Phobius"/>
    </source>
</evidence>
<dbReference type="Proteomes" id="UP000807025">
    <property type="component" value="Unassembled WGS sequence"/>
</dbReference>
<evidence type="ECO:0000256" key="13">
    <source>
        <dbReference type="ARBA" id="ARBA00023136"/>
    </source>
</evidence>
<reference evidence="16" key="1">
    <citation type="submission" date="2020-11" db="EMBL/GenBank/DDBJ databases">
        <authorList>
            <consortium name="DOE Joint Genome Institute"/>
            <person name="Ahrendt S."/>
            <person name="Riley R."/>
            <person name="Andreopoulos W."/>
            <person name="Labutti K."/>
            <person name="Pangilinan J."/>
            <person name="Ruiz-Duenas F.J."/>
            <person name="Barrasa J.M."/>
            <person name="Sanchez-Garcia M."/>
            <person name="Camarero S."/>
            <person name="Miyauchi S."/>
            <person name="Serrano A."/>
            <person name="Linde D."/>
            <person name="Babiker R."/>
            <person name="Drula E."/>
            <person name="Ayuso-Fernandez I."/>
            <person name="Pacheco R."/>
            <person name="Padilla G."/>
            <person name="Ferreira P."/>
            <person name="Barriuso J."/>
            <person name="Kellner H."/>
            <person name="Castanera R."/>
            <person name="Alfaro M."/>
            <person name="Ramirez L."/>
            <person name="Pisabarro A.G."/>
            <person name="Kuo A."/>
            <person name="Tritt A."/>
            <person name="Lipzen A."/>
            <person name="He G."/>
            <person name="Yan M."/>
            <person name="Ng V."/>
            <person name="Cullen D."/>
            <person name="Martin F."/>
            <person name="Rosso M.-N."/>
            <person name="Henrissat B."/>
            <person name="Hibbett D."/>
            <person name="Martinez A.T."/>
            <person name="Grigoriev I.V."/>
        </authorList>
    </citation>
    <scope>NUCLEOTIDE SEQUENCE</scope>
    <source>
        <strain evidence="16">ATCC 90797</strain>
    </source>
</reference>
<evidence type="ECO:0000313" key="17">
    <source>
        <dbReference type="Proteomes" id="UP000807025"/>
    </source>
</evidence>
<evidence type="ECO:0000256" key="4">
    <source>
        <dbReference type="ARBA" id="ARBA00012483"/>
    </source>
</evidence>
<dbReference type="InterPro" id="IPR013083">
    <property type="entry name" value="Znf_RING/FYVE/PHD"/>
</dbReference>
<dbReference type="InterPro" id="IPR050731">
    <property type="entry name" value="HRD1_E3_ubiq-ligases"/>
</dbReference>
<evidence type="ECO:0000256" key="7">
    <source>
        <dbReference type="ARBA" id="ARBA00022723"/>
    </source>
</evidence>
<dbReference type="GO" id="GO:0008270">
    <property type="term" value="F:zinc ion binding"/>
    <property type="evidence" value="ECO:0007669"/>
    <property type="project" value="UniProtKB-KW"/>
</dbReference>
<dbReference type="SUPFAM" id="SSF57850">
    <property type="entry name" value="RING/U-box"/>
    <property type="match status" value="1"/>
</dbReference>
<comment type="subcellular location">
    <subcellularLocation>
        <location evidence="2">Endomembrane system</location>
        <topology evidence="2">Multi-pass membrane protein</topology>
    </subcellularLocation>
</comment>
<evidence type="ECO:0000256" key="5">
    <source>
        <dbReference type="ARBA" id="ARBA00022679"/>
    </source>
</evidence>
<keyword evidence="7" id="KW-0479">Metal-binding</keyword>
<evidence type="ECO:0000259" key="15">
    <source>
        <dbReference type="Pfam" id="PF11145"/>
    </source>
</evidence>
<feature type="transmembrane region" description="Helical" evidence="14">
    <location>
        <begin position="362"/>
        <end position="381"/>
    </location>
</feature>